<comment type="caution">
    <text evidence="4">The sequence shown here is derived from an EMBL/GenBank/DDBJ whole genome shotgun (WGS) entry which is preliminary data.</text>
</comment>
<evidence type="ECO:0000256" key="1">
    <source>
        <dbReference type="SAM" id="MobiDB-lite"/>
    </source>
</evidence>
<dbReference type="PANTHER" id="PTHR21666">
    <property type="entry name" value="PEPTIDASE-RELATED"/>
    <property type="match status" value="1"/>
</dbReference>
<proteinExistence type="predicted"/>
<keyword evidence="5" id="KW-1185">Reference proteome</keyword>
<accession>A0A3D8JA73</accession>
<feature type="domain" description="M23ase beta-sheet core" evidence="3">
    <location>
        <begin position="226"/>
        <end position="320"/>
    </location>
</feature>
<gene>
    <name evidence="4" type="ORF">CQA66_00895</name>
</gene>
<evidence type="ECO:0000259" key="3">
    <source>
        <dbReference type="Pfam" id="PF01551"/>
    </source>
</evidence>
<dbReference type="Pfam" id="PF01551">
    <property type="entry name" value="Peptidase_M23"/>
    <property type="match status" value="1"/>
</dbReference>
<reference evidence="4 5" key="1">
    <citation type="submission" date="2018-04" db="EMBL/GenBank/DDBJ databases">
        <title>Novel Campyloabacter and Helicobacter Species and Strains.</title>
        <authorList>
            <person name="Mannion A.J."/>
            <person name="Shen Z."/>
            <person name="Fox J.G."/>
        </authorList>
    </citation>
    <scope>NUCLEOTIDE SEQUENCE [LARGE SCALE GENOMIC DNA]</scope>
    <source>
        <strain evidence="4 5">MIT 97-5075</strain>
    </source>
</reference>
<dbReference type="OrthoDB" id="9815245at2"/>
<organism evidence="4 5">
    <name type="scientific">Helicobacter aurati</name>
    <dbReference type="NCBI Taxonomy" id="137778"/>
    <lineage>
        <taxon>Bacteria</taxon>
        <taxon>Pseudomonadati</taxon>
        <taxon>Campylobacterota</taxon>
        <taxon>Epsilonproteobacteria</taxon>
        <taxon>Campylobacterales</taxon>
        <taxon>Helicobacteraceae</taxon>
        <taxon>Helicobacter</taxon>
    </lineage>
</organism>
<dbReference type="InterPro" id="IPR016047">
    <property type="entry name" value="M23ase_b-sheet_dom"/>
</dbReference>
<sequence length="332" mass="37057">MYKALLALILLCSCALADSILTYSFPDSQVHAQGDSKHKEESAPYGITESESITKHHKNQLTIAQAHKDSQPTNVKHAATEQSIVIVENGKTAIVTTTNKNPQPLKIGKKTLQWIKHPKDSTKYIAIIPIHYYEKEGSFTLNNGQTLKIQRGNYRQERITITDSSKVAPNQSAKERIQRELAEANIIYKTYTTTRYWNTPFIYPMQSKITSPFGSARVFNNEVKSYHGGTDFRAKQGTPIQASNDGIVVIAKERFLAGKSVVISHGEGIFSQYYHCSEIKVKVGQQVKKGQVIALSGNTGRVSAPHLHFGFIINGIQIDPLHFIDTINTLFE</sequence>
<feature type="signal peptide" evidence="2">
    <location>
        <begin position="1"/>
        <end position="17"/>
    </location>
</feature>
<dbReference type="GO" id="GO:0004222">
    <property type="term" value="F:metalloendopeptidase activity"/>
    <property type="evidence" value="ECO:0007669"/>
    <property type="project" value="TreeGrafter"/>
</dbReference>
<dbReference type="CDD" id="cd12797">
    <property type="entry name" value="M23_peptidase"/>
    <property type="match status" value="1"/>
</dbReference>
<feature type="region of interest" description="Disordered" evidence="1">
    <location>
        <begin position="31"/>
        <end position="51"/>
    </location>
</feature>
<dbReference type="EMBL" id="NXLW01000001">
    <property type="protein sequence ID" value="RDU73774.1"/>
    <property type="molecule type" value="Genomic_DNA"/>
</dbReference>
<dbReference type="SUPFAM" id="SSF51261">
    <property type="entry name" value="Duplicated hybrid motif"/>
    <property type="match status" value="1"/>
</dbReference>
<dbReference type="Proteomes" id="UP000256424">
    <property type="component" value="Unassembled WGS sequence"/>
</dbReference>
<keyword evidence="2" id="KW-0732">Signal</keyword>
<dbReference type="InterPro" id="IPR011055">
    <property type="entry name" value="Dup_hybrid_motif"/>
</dbReference>
<dbReference type="Gene3D" id="2.70.70.10">
    <property type="entry name" value="Glucose Permease (Domain IIA)"/>
    <property type="match status" value="1"/>
</dbReference>
<dbReference type="RefSeq" id="WP_104762607.1">
    <property type="nucleotide sequence ID" value="NZ_FZPM01000005.1"/>
</dbReference>
<evidence type="ECO:0000256" key="2">
    <source>
        <dbReference type="SAM" id="SignalP"/>
    </source>
</evidence>
<evidence type="ECO:0000313" key="5">
    <source>
        <dbReference type="Proteomes" id="UP000256424"/>
    </source>
</evidence>
<evidence type="ECO:0000313" key="4">
    <source>
        <dbReference type="EMBL" id="RDU73774.1"/>
    </source>
</evidence>
<dbReference type="PANTHER" id="PTHR21666:SF287">
    <property type="entry name" value="CYTOPLASMIC MEMBRANE PROTEIN"/>
    <property type="match status" value="1"/>
</dbReference>
<feature type="chain" id="PRO_5017624356" evidence="2">
    <location>
        <begin position="18"/>
        <end position="332"/>
    </location>
</feature>
<dbReference type="AlphaFoldDB" id="A0A3D8JA73"/>
<name>A0A3D8JA73_9HELI</name>
<protein>
    <submittedName>
        <fullName evidence="4">M23 family peptidase</fullName>
    </submittedName>
</protein>
<dbReference type="InterPro" id="IPR050570">
    <property type="entry name" value="Cell_wall_metabolism_enzyme"/>
</dbReference>